<evidence type="ECO:0000313" key="7">
    <source>
        <dbReference type="Proteomes" id="UP000027186"/>
    </source>
</evidence>
<proteinExistence type="inferred from homology"/>
<keyword evidence="6" id="KW-0614">Plasmid</keyword>
<dbReference type="Gene3D" id="2.40.50.100">
    <property type="match status" value="1"/>
</dbReference>
<dbReference type="InterPro" id="IPR003439">
    <property type="entry name" value="ABC_transporter-like_ATP-bd"/>
</dbReference>
<sequence>MSGIRIKNLRKSFGTYTALHGIDLQVPNGTLLALLGPSGCGKSTTLQLLAGFEAPTEGEIWADDVLLSSARGVLPPEKRGISLVFQNYAVWPHKTVAENVAFGLAIRRLPKAEIAERLDRTLRTVRLEALRDRYPSELSGGQQQRVALARALAVEPRILLLDEPLSNLDAHLREEMRFEIRQVHDLLGLTTVYVTHDQSEALVTADRIAVMKSGHLQQLGSPEDIFERPSNAFVATFIGANNELAGTSEGNGAIRVGNHVLTAPDRSGAAHGGTVSLCVRPSQVRLFGAEETGLPAEGCNVLSGTVQRSAYLGEYRDVLVDLGSSRTLRAFIPPAQSFAPGSVVTALLPIGSCQILGPAA</sequence>
<keyword evidence="3" id="KW-0547">Nucleotide-binding</keyword>
<dbReference type="PROSITE" id="PS00211">
    <property type="entry name" value="ABC_TRANSPORTER_1"/>
    <property type="match status" value="1"/>
</dbReference>
<protein>
    <submittedName>
        <fullName evidence="6">Sulfate ABC transporter ATP-binding protein</fullName>
    </submittedName>
</protein>
<dbReference type="PANTHER" id="PTHR42781">
    <property type="entry name" value="SPERMIDINE/PUTRESCINE IMPORT ATP-BINDING PROTEIN POTA"/>
    <property type="match status" value="1"/>
</dbReference>
<dbReference type="Pfam" id="PF00005">
    <property type="entry name" value="ABC_tran"/>
    <property type="match status" value="1"/>
</dbReference>
<dbReference type="GO" id="GO:0005524">
    <property type="term" value="F:ATP binding"/>
    <property type="evidence" value="ECO:0007669"/>
    <property type="project" value="UniProtKB-KW"/>
</dbReference>
<dbReference type="Proteomes" id="UP000027186">
    <property type="component" value="Plasmid AbAZ39_p2"/>
</dbReference>
<dbReference type="InterPro" id="IPR013611">
    <property type="entry name" value="Transp-assoc_OB_typ2"/>
</dbReference>
<dbReference type="Pfam" id="PF08402">
    <property type="entry name" value="TOBE_2"/>
    <property type="match status" value="1"/>
</dbReference>
<dbReference type="GO" id="GO:0140359">
    <property type="term" value="F:ABC-type transporter activity"/>
    <property type="evidence" value="ECO:0007669"/>
    <property type="project" value="UniProtKB-ARBA"/>
</dbReference>
<dbReference type="GO" id="GO:0016887">
    <property type="term" value="F:ATP hydrolysis activity"/>
    <property type="evidence" value="ECO:0007669"/>
    <property type="project" value="InterPro"/>
</dbReference>
<dbReference type="SUPFAM" id="SSF50331">
    <property type="entry name" value="MOP-like"/>
    <property type="match status" value="1"/>
</dbReference>
<gene>
    <name evidence="6" type="ORF">ABAZ39_25270</name>
</gene>
<evidence type="ECO:0000259" key="5">
    <source>
        <dbReference type="PROSITE" id="PS50893"/>
    </source>
</evidence>
<dbReference type="FunFam" id="3.40.50.300:FF:000042">
    <property type="entry name" value="Maltose/maltodextrin ABC transporter, ATP-binding protein"/>
    <property type="match status" value="1"/>
</dbReference>
<dbReference type="InterPro" id="IPR008995">
    <property type="entry name" value="Mo/tungstate-bd_C_term_dom"/>
</dbReference>
<name>A0A060DWC0_9PROT</name>
<keyword evidence="2" id="KW-0813">Transport</keyword>
<feature type="domain" description="ABC transporter" evidence="5">
    <location>
        <begin position="4"/>
        <end position="238"/>
    </location>
</feature>
<geneLocation type="plasmid" evidence="6 7">
    <name>AbAZ39_p2</name>
</geneLocation>
<reference evidence="6 7" key="1">
    <citation type="journal article" date="2014" name="Genome Announc.">
        <title>Complete Genome Sequence of the Model Rhizosphere Strain Azospirillum brasilense Az39, Successfully Applied in Agriculture.</title>
        <authorList>
            <person name="Rivera D."/>
            <person name="Revale S."/>
            <person name="Molina R."/>
            <person name="Gualpa J."/>
            <person name="Puente M."/>
            <person name="Maroniche G."/>
            <person name="Paris G."/>
            <person name="Baker D."/>
            <person name="Clavijo B."/>
            <person name="McLay K."/>
            <person name="Spaepen S."/>
            <person name="Perticari A."/>
            <person name="Vazquez M."/>
            <person name="Wisniewski-Dye F."/>
            <person name="Watkins C."/>
            <person name="Martinez-Abarca F."/>
            <person name="Vanderleyden J."/>
            <person name="Cassan F."/>
        </authorList>
    </citation>
    <scope>NUCLEOTIDE SEQUENCE [LARGE SCALE GENOMIC DNA]</scope>
    <source>
        <strain evidence="6 7">Az39</strain>
        <plasmid evidence="6">AbAZ39_p2</plasmid>
    </source>
</reference>
<evidence type="ECO:0000313" key="6">
    <source>
        <dbReference type="EMBL" id="AIB15209.1"/>
    </source>
</evidence>
<dbReference type="PANTHER" id="PTHR42781:SF4">
    <property type="entry name" value="SPERMIDINE_PUTRESCINE IMPORT ATP-BINDING PROTEIN POTA"/>
    <property type="match status" value="1"/>
</dbReference>
<evidence type="ECO:0000256" key="3">
    <source>
        <dbReference type="ARBA" id="ARBA00022741"/>
    </source>
</evidence>
<dbReference type="InterPro" id="IPR017871">
    <property type="entry name" value="ABC_transporter-like_CS"/>
</dbReference>
<evidence type="ECO:0000256" key="1">
    <source>
        <dbReference type="ARBA" id="ARBA00005417"/>
    </source>
</evidence>
<dbReference type="EMBL" id="CP007795">
    <property type="protein sequence ID" value="AIB15209.1"/>
    <property type="molecule type" value="Genomic_DNA"/>
</dbReference>
<dbReference type="KEGG" id="abq:ABAZ39_25270"/>
<dbReference type="GO" id="GO:0043190">
    <property type="term" value="C:ATP-binding cassette (ABC) transporter complex"/>
    <property type="evidence" value="ECO:0007669"/>
    <property type="project" value="InterPro"/>
</dbReference>
<dbReference type="PROSITE" id="PS50893">
    <property type="entry name" value="ABC_TRANSPORTER_2"/>
    <property type="match status" value="1"/>
</dbReference>
<dbReference type="Gene3D" id="3.40.50.300">
    <property type="entry name" value="P-loop containing nucleotide triphosphate hydrolases"/>
    <property type="match status" value="1"/>
</dbReference>
<comment type="similarity">
    <text evidence="1">Belongs to the ABC transporter superfamily.</text>
</comment>
<dbReference type="RefSeq" id="WP_040136587.1">
    <property type="nucleotide sequence ID" value="NZ_CP007795.1"/>
</dbReference>
<dbReference type="InterPro" id="IPR050093">
    <property type="entry name" value="ABC_SmlMolc_Importer"/>
</dbReference>
<keyword evidence="4 6" id="KW-0067">ATP-binding</keyword>
<accession>A0A060DWC0</accession>
<organism evidence="6 7">
    <name type="scientific">Azospirillum argentinense</name>
    <dbReference type="NCBI Taxonomy" id="2970906"/>
    <lineage>
        <taxon>Bacteria</taxon>
        <taxon>Pseudomonadati</taxon>
        <taxon>Pseudomonadota</taxon>
        <taxon>Alphaproteobacteria</taxon>
        <taxon>Rhodospirillales</taxon>
        <taxon>Azospirillaceae</taxon>
        <taxon>Azospirillum</taxon>
    </lineage>
</organism>
<evidence type="ECO:0000256" key="2">
    <source>
        <dbReference type="ARBA" id="ARBA00022448"/>
    </source>
</evidence>
<dbReference type="SUPFAM" id="SSF52540">
    <property type="entry name" value="P-loop containing nucleoside triphosphate hydrolases"/>
    <property type="match status" value="1"/>
</dbReference>
<evidence type="ECO:0000256" key="4">
    <source>
        <dbReference type="ARBA" id="ARBA00022840"/>
    </source>
</evidence>
<dbReference type="InterPro" id="IPR003593">
    <property type="entry name" value="AAA+_ATPase"/>
</dbReference>
<dbReference type="AlphaFoldDB" id="A0A060DWC0"/>
<dbReference type="InterPro" id="IPR027417">
    <property type="entry name" value="P-loop_NTPase"/>
</dbReference>
<dbReference type="SMART" id="SM00382">
    <property type="entry name" value="AAA"/>
    <property type="match status" value="1"/>
</dbReference>